<protein>
    <submittedName>
        <fullName evidence="3">Zonula occludens toxin</fullName>
    </submittedName>
</protein>
<evidence type="ECO:0000313" key="4">
    <source>
        <dbReference type="Proteomes" id="UP000005744"/>
    </source>
</evidence>
<dbReference type="Pfam" id="PF05707">
    <property type="entry name" value="Zot"/>
    <property type="match status" value="1"/>
</dbReference>
<dbReference type="Gene3D" id="3.40.50.300">
    <property type="entry name" value="P-loop containing nucleotide triphosphate hydrolases"/>
    <property type="match status" value="1"/>
</dbReference>
<dbReference type="InterPro" id="IPR008900">
    <property type="entry name" value="Zot_N"/>
</dbReference>
<keyword evidence="4" id="KW-1185">Reference proteome</keyword>
<gene>
    <name evidence="3" type="ORF">BegalDRAFT_0944</name>
</gene>
<dbReference type="Proteomes" id="UP000005744">
    <property type="component" value="Unassembled WGS sequence"/>
</dbReference>
<sequence>MTVHLIAALPGTGKTNYVVGSLIPELLKTDKNRPIFLLNFNLLPAFFELYHEVQLLTVPTHNEHAQLDAVAYQNKFFPVVKDDTHQYPHVRAWLPDGAILIIDEAQHFFPSERNYRLPPCDFLRYLQTHRHFGHDFYFISQSGQLLDTHIRKQCGAYLRLIRPFGQRYFRLERYSQYLPDDRLKSTSRESKKRVPFVKQAFKLYQSTVQDTIKPRVPFKLVLLLFSIVFVAVLMWFTLSVLSGSGGKDVKKEPEKIKPASELPQKIPILSPYVLVGGARFGNRYVYLFAESVTCLQRKETYLLERGVKIQPIDSRSVRLDGRLHSLTYCVSPVQPSGFKKTNDKDEPKI</sequence>
<feature type="domain" description="Zona occludens toxin N-terminal" evidence="2">
    <location>
        <begin position="9"/>
        <end position="209"/>
    </location>
</feature>
<keyword evidence="1" id="KW-1133">Transmembrane helix</keyword>
<dbReference type="OrthoDB" id="8809170at2"/>
<reference evidence="3 4" key="1">
    <citation type="submission" date="2011-11" db="EMBL/GenBank/DDBJ databases">
        <title>Improved High-Quality Draft sequence of Beggiatoa alba B18lD.</title>
        <authorList>
            <consortium name="US DOE Joint Genome Institute"/>
            <person name="Lucas S."/>
            <person name="Han J."/>
            <person name="Lapidus A."/>
            <person name="Cheng J.-F."/>
            <person name="Goodwin L."/>
            <person name="Pitluck S."/>
            <person name="Peters L."/>
            <person name="Mikhailova N."/>
            <person name="Held B."/>
            <person name="Detter J.C."/>
            <person name="Han C."/>
            <person name="Tapia R."/>
            <person name="Land M."/>
            <person name="Hauser L."/>
            <person name="Kyrpides N."/>
            <person name="Ivanova N."/>
            <person name="Pagani I."/>
            <person name="Samuel K."/>
            <person name="Teske A."/>
            <person name="Mueller J."/>
            <person name="Woyke T."/>
        </authorList>
    </citation>
    <scope>NUCLEOTIDE SEQUENCE [LARGE SCALE GENOMIC DNA]</scope>
    <source>
        <strain evidence="3 4">B18LD</strain>
    </source>
</reference>
<dbReference type="eggNOG" id="COG0433">
    <property type="taxonomic scope" value="Bacteria"/>
</dbReference>
<proteinExistence type="predicted"/>
<accession>I3CE08</accession>
<dbReference type="EMBL" id="JH600070">
    <property type="protein sequence ID" value="EIJ41851.1"/>
    <property type="molecule type" value="Genomic_DNA"/>
</dbReference>
<dbReference type="HOGENOM" id="CLU_798471_0_0_6"/>
<dbReference type="STRING" id="395493.BegalDRAFT_0944"/>
<evidence type="ECO:0000259" key="2">
    <source>
        <dbReference type="Pfam" id="PF05707"/>
    </source>
</evidence>
<organism evidence="3 4">
    <name type="scientific">Beggiatoa alba B18LD</name>
    <dbReference type="NCBI Taxonomy" id="395493"/>
    <lineage>
        <taxon>Bacteria</taxon>
        <taxon>Pseudomonadati</taxon>
        <taxon>Pseudomonadota</taxon>
        <taxon>Gammaproteobacteria</taxon>
        <taxon>Thiotrichales</taxon>
        <taxon>Thiotrichaceae</taxon>
        <taxon>Beggiatoa</taxon>
    </lineage>
</organism>
<dbReference type="InterPro" id="IPR027417">
    <property type="entry name" value="P-loop_NTPase"/>
</dbReference>
<evidence type="ECO:0000313" key="3">
    <source>
        <dbReference type="EMBL" id="EIJ41851.1"/>
    </source>
</evidence>
<dbReference type="AlphaFoldDB" id="I3CE08"/>
<keyword evidence="1" id="KW-0472">Membrane</keyword>
<dbReference type="RefSeq" id="WP_002684174.1">
    <property type="nucleotide sequence ID" value="NZ_JH600070.1"/>
</dbReference>
<name>I3CE08_9GAMM</name>
<evidence type="ECO:0000256" key="1">
    <source>
        <dbReference type="SAM" id="Phobius"/>
    </source>
</evidence>
<keyword evidence="1" id="KW-0812">Transmembrane</keyword>
<feature type="transmembrane region" description="Helical" evidence="1">
    <location>
        <begin position="220"/>
        <end position="241"/>
    </location>
</feature>